<dbReference type="PANTHER" id="PTHR39420:SF1">
    <property type="entry name" value="HYDROLASE"/>
    <property type="match status" value="1"/>
</dbReference>
<evidence type="ECO:0008006" key="2">
    <source>
        <dbReference type="Google" id="ProtNLM"/>
    </source>
</evidence>
<sequence>MPRIPSSGGPTDRRLLAAGAIAGLAVGAAVSGRLRQTRPVAPGTLSDAGDQGFIDWDAVRSLAVRMNQQEPLLADERERLDVYYRSLVDQCFPIVQAYTGIQLSGTSERTFTFDRVDWVGANIEAFKHLLQPIEDMVARQRAKGNTSFSGVNRRIASAEVGLLLGYLARRVLGQYDLALLGREPVEGGKLYYVEPNIRQIEATLGLPRNDFRMWLALHETTHAFEFEGNPWVPRYFNGLLNRYLGTVEHDARLLTSGITGLRTLVGRTRSRDANSSWVEAVMTQEQRDIFGQLQALMCMVEGYSNHVMNAVGRDLLPTYDTISRRFEQRKSRRSPADELFGRITGLKLKMEQYRLGEEFIDAVVAARSHDVARRVWDGPEFLPTMGEIRNPSAWLTRIDQMDGKAAVLTAGSPG</sequence>
<reference evidence="1" key="1">
    <citation type="submission" date="2020-02" db="EMBL/GenBank/DDBJ databases">
        <authorList>
            <person name="Meier V. D."/>
        </authorList>
    </citation>
    <scope>NUCLEOTIDE SEQUENCE</scope>
    <source>
        <strain evidence="1">AVDCRST_MAG33</strain>
    </source>
</reference>
<dbReference type="NCBIfam" id="TIGR03883">
    <property type="entry name" value="DUF2342_F420"/>
    <property type="match status" value="1"/>
</dbReference>
<name>A0A6J4V5L7_9BACT</name>
<dbReference type="InterPro" id="IPR042271">
    <property type="entry name" value="Zinicin_2_N"/>
</dbReference>
<dbReference type="InterPro" id="IPR022454">
    <property type="entry name" value="CHP03883_F420-assoc"/>
</dbReference>
<dbReference type="NCBIfam" id="TIGR03624">
    <property type="entry name" value="putative hydrolase"/>
    <property type="match status" value="1"/>
</dbReference>
<proteinExistence type="predicted"/>
<evidence type="ECO:0000313" key="1">
    <source>
        <dbReference type="EMBL" id="CAA9566016.1"/>
    </source>
</evidence>
<dbReference type="PANTHER" id="PTHR39420">
    <property type="match status" value="1"/>
</dbReference>
<accession>A0A6J4V5L7</accession>
<protein>
    <recommendedName>
        <fullName evidence="2">Zinc-dependent metalloprotease</fullName>
    </recommendedName>
</protein>
<dbReference type="Pfam" id="PF10103">
    <property type="entry name" value="Zincin_2"/>
    <property type="match status" value="1"/>
</dbReference>
<dbReference type="InterPro" id="IPR018766">
    <property type="entry name" value="Zinicin_2"/>
</dbReference>
<organism evidence="1">
    <name type="scientific">uncultured Thermomicrobiales bacterium</name>
    <dbReference type="NCBI Taxonomy" id="1645740"/>
    <lineage>
        <taxon>Bacteria</taxon>
        <taxon>Pseudomonadati</taxon>
        <taxon>Thermomicrobiota</taxon>
        <taxon>Thermomicrobia</taxon>
        <taxon>Thermomicrobiales</taxon>
        <taxon>environmental samples</taxon>
    </lineage>
</organism>
<gene>
    <name evidence="1" type="ORF">AVDCRST_MAG33-2064</name>
</gene>
<dbReference type="SUPFAM" id="SSF55486">
    <property type="entry name" value="Metalloproteases ('zincins'), catalytic domain"/>
    <property type="match status" value="1"/>
</dbReference>
<dbReference type="Gene3D" id="1.20.150.30">
    <property type="entry name" value="Zincin-like metallopeptidase, N-terminal domain"/>
    <property type="match status" value="1"/>
</dbReference>
<dbReference type="EMBL" id="CADCWK010000230">
    <property type="protein sequence ID" value="CAA9566016.1"/>
    <property type="molecule type" value="Genomic_DNA"/>
</dbReference>
<dbReference type="AlphaFoldDB" id="A0A6J4V5L7"/>